<feature type="compositionally biased region" description="Polar residues" evidence="1">
    <location>
        <begin position="82"/>
        <end position="99"/>
    </location>
</feature>
<dbReference type="Pfam" id="PF06476">
    <property type="entry name" value="DUF1090"/>
    <property type="match status" value="1"/>
</dbReference>
<evidence type="ECO:0000256" key="2">
    <source>
        <dbReference type="SAM" id="SignalP"/>
    </source>
</evidence>
<feature type="compositionally biased region" description="Basic residues" evidence="1">
    <location>
        <begin position="105"/>
        <end position="117"/>
    </location>
</feature>
<reference evidence="3 4" key="1">
    <citation type="journal article" date="2017" name="Nat. Microbiol.">
        <title>Natural product diversity associated with the nematode symbionts Photorhabdus and Xenorhabdus.</title>
        <authorList>
            <person name="Tobias N.J."/>
            <person name="Wolff H."/>
            <person name="Djahanschiri B."/>
            <person name="Grundmann F."/>
            <person name="Kronenwerth M."/>
            <person name="Shi Y.M."/>
            <person name="Simonyi S."/>
            <person name="Grun P."/>
            <person name="Shapiro-Ilan D."/>
            <person name="Pidot S.J."/>
            <person name="Stinear T.P."/>
            <person name="Ebersberger I."/>
            <person name="Bode H.B."/>
        </authorList>
    </citation>
    <scope>NUCLEOTIDE SEQUENCE [LARGE SCALE GENOMIC DNA]</scope>
    <source>
        <strain evidence="3 4">DSM 17904</strain>
    </source>
</reference>
<evidence type="ECO:0008006" key="5">
    <source>
        <dbReference type="Google" id="ProtNLM"/>
    </source>
</evidence>
<evidence type="ECO:0000313" key="4">
    <source>
        <dbReference type="Proteomes" id="UP000222366"/>
    </source>
</evidence>
<sequence>MKSKTMILAVLVVFSMNIAYAKPTKARCENKQKTLEKQLQYAKNDMDERLISGLTRTLESLNAACEWERRLKAAQEQRSKPKNNPTSAKPSSQKNSQARSEQKGKNKIKKVQAKKKK</sequence>
<dbReference type="RefSeq" id="WP_099125213.1">
    <property type="nucleotide sequence ID" value="NZ_CAWNRH010000095.1"/>
</dbReference>
<protein>
    <recommendedName>
        <fullName evidence="5">DUF1090 domain-containing protein</fullName>
    </recommendedName>
</protein>
<feature type="region of interest" description="Disordered" evidence="1">
    <location>
        <begin position="72"/>
        <end position="117"/>
    </location>
</feature>
<evidence type="ECO:0000256" key="1">
    <source>
        <dbReference type="SAM" id="MobiDB-lite"/>
    </source>
</evidence>
<feature type="signal peptide" evidence="2">
    <location>
        <begin position="1"/>
        <end position="21"/>
    </location>
</feature>
<keyword evidence="2" id="KW-0732">Signal</keyword>
<dbReference type="InterPro" id="IPR009468">
    <property type="entry name" value="DUF1090"/>
</dbReference>
<accession>A0A2D0KNJ7</accession>
<dbReference type="AlphaFoldDB" id="A0A2D0KNJ7"/>
<feature type="chain" id="PRO_5013152616" description="DUF1090 domain-containing protein" evidence="2">
    <location>
        <begin position="22"/>
        <end position="117"/>
    </location>
</feature>
<keyword evidence="4" id="KW-1185">Reference proteome</keyword>
<dbReference type="EMBL" id="NJAJ01000021">
    <property type="protein sequence ID" value="PHM64992.1"/>
    <property type="molecule type" value="Genomic_DNA"/>
</dbReference>
<dbReference type="Proteomes" id="UP000222366">
    <property type="component" value="Unassembled WGS sequence"/>
</dbReference>
<evidence type="ECO:0000313" key="3">
    <source>
        <dbReference type="EMBL" id="PHM64992.1"/>
    </source>
</evidence>
<organism evidence="3 4">
    <name type="scientific">Xenorhabdus stockiae</name>
    <dbReference type="NCBI Taxonomy" id="351614"/>
    <lineage>
        <taxon>Bacteria</taxon>
        <taxon>Pseudomonadati</taxon>
        <taxon>Pseudomonadota</taxon>
        <taxon>Gammaproteobacteria</taxon>
        <taxon>Enterobacterales</taxon>
        <taxon>Morganellaceae</taxon>
        <taxon>Xenorhabdus</taxon>
    </lineage>
</organism>
<proteinExistence type="predicted"/>
<gene>
    <name evidence="3" type="ORF">Xsto_02454</name>
</gene>
<comment type="caution">
    <text evidence="3">The sequence shown here is derived from an EMBL/GenBank/DDBJ whole genome shotgun (WGS) entry which is preliminary data.</text>
</comment>
<name>A0A2D0KNJ7_9GAMM</name>